<protein>
    <submittedName>
        <fullName evidence="3">Spore maturation protein</fullName>
    </submittedName>
</protein>
<evidence type="ECO:0000313" key="4">
    <source>
        <dbReference type="Proteomes" id="UP000318138"/>
    </source>
</evidence>
<feature type="domain" description="Nucleoside transporter/FeoB GTPase Gate" evidence="2">
    <location>
        <begin position="43"/>
        <end position="152"/>
    </location>
</feature>
<dbReference type="Pfam" id="PF07670">
    <property type="entry name" value="Gate"/>
    <property type="match status" value="1"/>
</dbReference>
<gene>
    <name evidence="3" type="ORF">FLK61_30490</name>
</gene>
<reference evidence="4" key="1">
    <citation type="submission" date="2019-07" db="EMBL/GenBank/DDBJ databases">
        <title>Bacillus alkalisoli sp. nov. isolated from saline soil.</title>
        <authorList>
            <person name="Sun J.-Q."/>
            <person name="Xu L."/>
        </authorList>
    </citation>
    <scope>NUCLEOTIDE SEQUENCE [LARGE SCALE GENOMIC DNA]</scope>
    <source>
        <strain evidence="4">M4U3P1</strain>
    </source>
</reference>
<keyword evidence="1" id="KW-0472">Membrane</keyword>
<feature type="transmembrane region" description="Helical" evidence="1">
    <location>
        <begin position="165"/>
        <end position="183"/>
    </location>
</feature>
<dbReference type="InterPro" id="IPR011642">
    <property type="entry name" value="Gate_dom"/>
</dbReference>
<organism evidence="3 4">
    <name type="scientific">Paenalkalicoccus suaedae</name>
    <dbReference type="NCBI Taxonomy" id="2592382"/>
    <lineage>
        <taxon>Bacteria</taxon>
        <taxon>Bacillati</taxon>
        <taxon>Bacillota</taxon>
        <taxon>Bacilli</taxon>
        <taxon>Bacillales</taxon>
        <taxon>Bacillaceae</taxon>
        <taxon>Paenalkalicoccus</taxon>
    </lineage>
</organism>
<proteinExistence type="predicted"/>
<evidence type="ECO:0000259" key="2">
    <source>
        <dbReference type="Pfam" id="PF07670"/>
    </source>
</evidence>
<sequence length="194" mass="20506">MINVIWIVMILIGVGYAGLTGTMENVNAAIMTSSKDAVSLCIAFIGILAFWLGIMNIAERAGLIHMIGGILRPLLVRIFPDIPPKHPALGYIVSNISANMLGLGNAATPMGIKAMQSLKELGGNSDEATPSMVTLLAINTASITLIPTTVIAIRSEYGAANPTDIILATILATTVSTTAALTIDRFFRWKRGIV</sequence>
<dbReference type="RefSeq" id="WP_176009082.1">
    <property type="nucleotide sequence ID" value="NZ_CP041372.2"/>
</dbReference>
<feature type="transmembrane region" description="Helical" evidence="1">
    <location>
        <begin position="133"/>
        <end position="153"/>
    </location>
</feature>
<dbReference type="Proteomes" id="UP000318138">
    <property type="component" value="Chromosome"/>
</dbReference>
<evidence type="ECO:0000313" key="3">
    <source>
        <dbReference type="EMBL" id="QKS71046.1"/>
    </source>
</evidence>
<dbReference type="EMBL" id="CP041372">
    <property type="protein sequence ID" value="QKS71046.1"/>
    <property type="molecule type" value="Genomic_DNA"/>
</dbReference>
<dbReference type="AlphaFoldDB" id="A0A859FFN8"/>
<keyword evidence="1" id="KW-1133">Transmembrane helix</keyword>
<evidence type="ECO:0000256" key="1">
    <source>
        <dbReference type="SAM" id="Phobius"/>
    </source>
</evidence>
<feature type="transmembrane region" description="Helical" evidence="1">
    <location>
        <begin position="37"/>
        <end position="54"/>
    </location>
</feature>
<dbReference type="KEGG" id="psua:FLK61_30490"/>
<accession>A0A859FFN8</accession>
<keyword evidence="1" id="KW-0812">Transmembrane</keyword>
<name>A0A859FFN8_9BACI</name>
<keyword evidence="4" id="KW-1185">Reference proteome</keyword>